<name>A0A7S0ZLN2_NOCSC</name>
<sequence length="132" mass="14093">MTPAWMRVPLMALVPQALATAFQVGLVSRALKRQRAQMTAYHPERNAFTVLACAQRAFSDLLVQTNCAVTIAGVMALAVKAPVHASRAGLGRSATTSWMDCLLVTLRARARDNASMGNASVRKASLAQIVPS</sequence>
<protein>
    <recommendedName>
        <fullName evidence="3">Secreted protein</fullName>
    </recommendedName>
</protein>
<keyword evidence="1" id="KW-0732">Signal</keyword>
<evidence type="ECO:0008006" key="3">
    <source>
        <dbReference type="Google" id="ProtNLM"/>
    </source>
</evidence>
<gene>
    <name evidence="2" type="ORF">NSCI0253_LOCUS55</name>
</gene>
<proteinExistence type="predicted"/>
<evidence type="ECO:0000256" key="1">
    <source>
        <dbReference type="SAM" id="SignalP"/>
    </source>
</evidence>
<organism evidence="2">
    <name type="scientific">Noctiluca scintillans</name>
    <name type="common">Sea sparkle</name>
    <name type="synonym">Red tide dinoflagellate</name>
    <dbReference type="NCBI Taxonomy" id="2966"/>
    <lineage>
        <taxon>Eukaryota</taxon>
        <taxon>Sar</taxon>
        <taxon>Alveolata</taxon>
        <taxon>Dinophyceae</taxon>
        <taxon>Noctilucales</taxon>
        <taxon>Noctilucaceae</taxon>
        <taxon>Noctiluca</taxon>
    </lineage>
</organism>
<reference evidence="2" key="1">
    <citation type="submission" date="2021-01" db="EMBL/GenBank/DDBJ databases">
        <authorList>
            <person name="Corre E."/>
            <person name="Pelletier E."/>
            <person name="Niang G."/>
            <person name="Scheremetjew M."/>
            <person name="Finn R."/>
            <person name="Kale V."/>
            <person name="Holt S."/>
            <person name="Cochrane G."/>
            <person name="Meng A."/>
            <person name="Brown T."/>
            <person name="Cohen L."/>
        </authorList>
    </citation>
    <scope>NUCLEOTIDE SEQUENCE</scope>
</reference>
<feature type="signal peptide" evidence="1">
    <location>
        <begin position="1"/>
        <end position="21"/>
    </location>
</feature>
<accession>A0A7S0ZLN2</accession>
<dbReference type="EMBL" id="HBFQ01000090">
    <property type="protein sequence ID" value="CAD8825709.1"/>
    <property type="molecule type" value="Transcribed_RNA"/>
</dbReference>
<dbReference type="AlphaFoldDB" id="A0A7S0ZLN2"/>
<feature type="chain" id="PRO_5031443180" description="Secreted protein" evidence="1">
    <location>
        <begin position="22"/>
        <end position="132"/>
    </location>
</feature>
<evidence type="ECO:0000313" key="2">
    <source>
        <dbReference type="EMBL" id="CAD8825709.1"/>
    </source>
</evidence>